<evidence type="ECO:0000256" key="9">
    <source>
        <dbReference type="RuleBase" id="RU003942"/>
    </source>
</evidence>
<dbReference type="InterPro" id="IPR037185">
    <property type="entry name" value="EmrE-like"/>
</dbReference>
<feature type="transmembrane region" description="Helical" evidence="10">
    <location>
        <begin position="58"/>
        <end position="80"/>
    </location>
</feature>
<keyword evidence="12" id="KW-1185">Reference proteome</keyword>
<sequence>MSIYLGYVLGSVVLDIIANVLLQLSDGFRHKRWGIAAVLCIMAAFALLALAVTGMELFLAYALWGALSISGTALATRWLFNHRLNRWSWTGLAILIVAIILMQWGGH</sequence>
<dbReference type="SUPFAM" id="SSF103481">
    <property type="entry name" value="Multidrug resistance efflux transporter EmrE"/>
    <property type="match status" value="1"/>
</dbReference>
<feature type="transmembrane region" description="Helical" evidence="10">
    <location>
        <begin position="34"/>
        <end position="52"/>
    </location>
</feature>
<evidence type="ECO:0000256" key="3">
    <source>
        <dbReference type="ARBA" id="ARBA00021114"/>
    </source>
</evidence>
<comment type="similarity">
    <text evidence="9">Belongs to the drug/metabolite transporter (DMT) superfamily. Small multidrug resistance (SMR) (TC 2.A.7.1) family.</text>
</comment>
<keyword evidence="4" id="KW-1003">Cell membrane</keyword>
<evidence type="ECO:0000313" key="11">
    <source>
        <dbReference type="EMBL" id="MDV2077424.1"/>
    </source>
</evidence>
<keyword evidence="7 10" id="KW-1133">Transmembrane helix</keyword>
<feature type="transmembrane region" description="Helical" evidence="10">
    <location>
        <begin position="6"/>
        <end position="22"/>
    </location>
</feature>
<dbReference type="Proteomes" id="UP001269819">
    <property type="component" value="Unassembled WGS sequence"/>
</dbReference>
<comment type="subcellular location">
    <subcellularLocation>
        <location evidence="1">Cell inner membrane</location>
        <topology evidence="1">Multi-pass membrane protein</topology>
    </subcellularLocation>
    <subcellularLocation>
        <location evidence="9">Cell membrane</location>
        <topology evidence="9">Multi-pass membrane protein</topology>
    </subcellularLocation>
</comment>
<dbReference type="InterPro" id="IPR000390">
    <property type="entry name" value="Small_drug/metabolite_transptr"/>
</dbReference>
<proteinExistence type="inferred from homology"/>
<dbReference type="Gene3D" id="1.10.3730.20">
    <property type="match status" value="1"/>
</dbReference>
<evidence type="ECO:0000256" key="7">
    <source>
        <dbReference type="ARBA" id="ARBA00022989"/>
    </source>
</evidence>
<name>A0ABU3VT41_9GAMM</name>
<organism evidence="11 12">
    <name type="scientific">Marinobacter xestospongiae</name>
    <dbReference type="NCBI Taxonomy" id="994319"/>
    <lineage>
        <taxon>Bacteria</taxon>
        <taxon>Pseudomonadati</taxon>
        <taxon>Pseudomonadota</taxon>
        <taxon>Gammaproteobacteria</taxon>
        <taxon>Pseudomonadales</taxon>
        <taxon>Marinobacteraceae</taxon>
        <taxon>Marinobacter</taxon>
    </lineage>
</organism>
<dbReference type="Pfam" id="PF00893">
    <property type="entry name" value="Multi_Drug_Res"/>
    <property type="match status" value="1"/>
</dbReference>
<evidence type="ECO:0000313" key="12">
    <source>
        <dbReference type="Proteomes" id="UP001269819"/>
    </source>
</evidence>
<accession>A0ABU3VT41</accession>
<dbReference type="PANTHER" id="PTHR30561">
    <property type="entry name" value="SMR FAMILY PROTON-DEPENDENT DRUG EFFLUX TRANSPORTER SUGE"/>
    <property type="match status" value="1"/>
</dbReference>
<dbReference type="RefSeq" id="WP_227172160.1">
    <property type="nucleotide sequence ID" value="NZ_BAABBC010000039.1"/>
</dbReference>
<feature type="transmembrane region" description="Helical" evidence="10">
    <location>
        <begin position="87"/>
        <end position="106"/>
    </location>
</feature>
<evidence type="ECO:0000256" key="2">
    <source>
        <dbReference type="ARBA" id="ARBA00011359"/>
    </source>
</evidence>
<keyword evidence="6 9" id="KW-0812">Transmembrane</keyword>
<evidence type="ECO:0000256" key="10">
    <source>
        <dbReference type="SAM" id="Phobius"/>
    </source>
</evidence>
<gene>
    <name evidence="11" type="ORF">RYS15_01960</name>
</gene>
<protein>
    <recommendedName>
        <fullName evidence="3">Spermidine export protein MdtI</fullName>
    </recommendedName>
</protein>
<evidence type="ECO:0000256" key="1">
    <source>
        <dbReference type="ARBA" id="ARBA00004429"/>
    </source>
</evidence>
<keyword evidence="8 10" id="KW-0472">Membrane</keyword>
<evidence type="ECO:0000256" key="5">
    <source>
        <dbReference type="ARBA" id="ARBA00022519"/>
    </source>
</evidence>
<dbReference type="PANTHER" id="PTHR30561:SF6">
    <property type="entry name" value="SPERMIDINE EXPORT PROTEIN MDTI"/>
    <property type="match status" value="1"/>
</dbReference>
<evidence type="ECO:0000256" key="6">
    <source>
        <dbReference type="ARBA" id="ARBA00022692"/>
    </source>
</evidence>
<evidence type="ECO:0000256" key="4">
    <source>
        <dbReference type="ARBA" id="ARBA00022475"/>
    </source>
</evidence>
<comment type="subunit">
    <text evidence="2">Forms a complex with MdtJ.</text>
</comment>
<comment type="caution">
    <text evidence="11">The sequence shown here is derived from an EMBL/GenBank/DDBJ whole genome shotgun (WGS) entry which is preliminary data.</text>
</comment>
<evidence type="ECO:0000256" key="8">
    <source>
        <dbReference type="ARBA" id="ARBA00023136"/>
    </source>
</evidence>
<dbReference type="InterPro" id="IPR045324">
    <property type="entry name" value="Small_multidrug_res"/>
</dbReference>
<reference evidence="11 12" key="1">
    <citation type="submission" date="2023-10" db="EMBL/GenBank/DDBJ databases">
        <title>Characteristics and mechanism of a salt-tolerant marine origin heterotrophic nitrifying- aerobic denitrifying bacteria Marinobacter xestospongiae HN1.</title>
        <authorList>
            <person name="Qi R."/>
        </authorList>
    </citation>
    <scope>NUCLEOTIDE SEQUENCE [LARGE SCALE GENOMIC DNA]</scope>
    <source>
        <strain evidence="11 12">HN1</strain>
    </source>
</reference>
<keyword evidence="5" id="KW-0997">Cell inner membrane</keyword>
<dbReference type="EMBL" id="JAWIIJ010000001">
    <property type="protein sequence ID" value="MDV2077424.1"/>
    <property type="molecule type" value="Genomic_DNA"/>
</dbReference>